<feature type="region of interest" description="Disordered" evidence="2">
    <location>
        <begin position="2131"/>
        <end position="2376"/>
    </location>
</feature>
<feature type="coiled-coil region" evidence="1">
    <location>
        <begin position="1735"/>
        <end position="1762"/>
    </location>
</feature>
<feature type="compositionally biased region" description="Basic and acidic residues" evidence="2">
    <location>
        <begin position="2267"/>
        <end position="2276"/>
    </location>
</feature>
<evidence type="ECO:0000313" key="3">
    <source>
        <dbReference type="EMBL" id="KAL2060841.1"/>
    </source>
</evidence>
<feature type="compositionally biased region" description="Polar residues" evidence="2">
    <location>
        <begin position="34"/>
        <end position="45"/>
    </location>
</feature>
<comment type="caution">
    <text evidence="3">The sequence shown here is derived from an EMBL/GenBank/DDBJ whole genome shotgun (WGS) entry which is preliminary data.</text>
</comment>
<feature type="compositionally biased region" description="Low complexity" evidence="2">
    <location>
        <begin position="2675"/>
        <end position="2692"/>
    </location>
</feature>
<dbReference type="Proteomes" id="UP001595075">
    <property type="component" value="Unassembled WGS sequence"/>
</dbReference>
<feature type="region of interest" description="Disordered" evidence="2">
    <location>
        <begin position="1"/>
        <end position="47"/>
    </location>
</feature>
<feature type="region of interest" description="Disordered" evidence="2">
    <location>
        <begin position="1924"/>
        <end position="1977"/>
    </location>
</feature>
<feature type="compositionally biased region" description="Basic and acidic residues" evidence="2">
    <location>
        <begin position="1940"/>
        <end position="1955"/>
    </location>
</feature>
<feature type="compositionally biased region" description="Basic and acidic residues" evidence="2">
    <location>
        <begin position="2505"/>
        <end position="2515"/>
    </location>
</feature>
<feature type="compositionally biased region" description="Basic and acidic residues" evidence="2">
    <location>
        <begin position="2411"/>
        <end position="2435"/>
    </location>
</feature>
<feature type="compositionally biased region" description="Polar residues" evidence="2">
    <location>
        <begin position="2095"/>
        <end position="2109"/>
    </location>
</feature>
<feature type="compositionally biased region" description="Polar residues" evidence="2">
    <location>
        <begin position="2019"/>
        <end position="2031"/>
    </location>
</feature>
<feature type="compositionally biased region" description="Basic and acidic residues" evidence="2">
    <location>
        <begin position="15"/>
        <end position="28"/>
    </location>
</feature>
<keyword evidence="4" id="KW-1185">Reference proteome</keyword>
<reference evidence="3 4" key="1">
    <citation type="journal article" date="2024" name="Commun. Biol.">
        <title>Comparative genomic analysis of thermophilic fungi reveals convergent evolutionary adaptations and gene losses.</title>
        <authorList>
            <person name="Steindorff A.S."/>
            <person name="Aguilar-Pontes M.V."/>
            <person name="Robinson A.J."/>
            <person name="Andreopoulos B."/>
            <person name="LaButti K."/>
            <person name="Kuo A."/>
            <person name="Mondo S."/>
            <person name="Riley R."/>
            <person name="Otillar R."/>
            <person name="Haridas S."/>
            <person name="Lipzen A."/>
            <person name="Grimwood J."/>
            <person name="Schmutz J."/>
            <person name="Clum A."/>
            <person name="Reid I.D."/>
            <person name="Moisan M.C."/>
            <person name="Butler G."/>
            <person name="Nguyen T.T.M."/>
            <person name="Dewar K."/>
            <person name="Conant G."/>
            <person name="Drula E."/>
            <person name="Henrissat B."/>
            <person name="Hansel C."/>
            <person name="Singer S."/>
            <person name="Hutchinson M.I."/>
            <person name="de Vries R.P."/>
            <person name="Natvig D.O."/>
            <person name="Powell A.J."/>
            <person name="Tsang A."/>
            <person name="Grigoriev I.V."/>
        </authorList>
    </citation>
    <scope>NUCLEOTIDE SEQUENCE [LARGE SCALE GENOMIC DNA]</scope>
    <source>
        <strain evidence="3 4">CBS 494.80</strain>
    </source>
</reference>
<evidence type="ECO:0000256" key="2">
    <source>
        <dbReference type="SAM" id="MobiDB-lite"/>
    </source>
</evidence>
<feature type="compositionally biased region" description="Polar residues" evidence="2">
    <location>
        <begin position="2612"/>
        <end position="2631"/>
    </location>
</feature>
<protein>
    <submittedName>
        <fullName evidence="3">Uncharacterized protein</fullName>
    </submittedName>
</protein>
<gene>
    <name evidence="3" type="ORF">VTL71DRAFT_8893</name>
</gene>
<feature type="compositionally biased region" description="Polar residues" evidence="2">
    <location>
        <begin position="2336"/>
        <end position="2361"/>
    </location>
</feature>
<accession>A0ABR4BUP7</accession>
<feature type="region of interest" description="Disordered" evidence="2">
    <location>
        <begin position="2397"/>
        <end position="2736"/>
    </location>
</feature>
<keyword evidence="1" id="KW-0175">Coiled coil</keyword>
<feature type="region of interest" description="Disordered" evidence="2">
    <location>
        <begin position="1853"/>
        <end position="1889"/>
    </location>
</feature>
<name>A0ABR4BUP7_9HELO</name>
<evidence type="ECO:0000313" key="4">
    <source>
        <dbReference type="Proteomes" id="UP001595075"/>
    </source>
</evidence>
<sequence length="2736" mass="289583">MAPNSRPPLTSRIRASFEGRRKSFDGSRKLSKSGRATTSDSNNVSQEDRISAGIDSDINSPLHTNGFVAPDPESIRNAVDLAINGEAFQTAIAANLAKLIKPSIKSALDTIQPIVEAVYSHELLLRKTNQSVEDVLSRMDTNAETAAARRTSMIDTTYVVPGSPADGERSSDAGVEGATSKELAGPDFNQFRQMLEDQNTKTLATIYECMESSNTKLGELSQGLSEVTDSIRPTTESINSVKSTSEQATTTISVLQAQFDQLQADIGQIIEAIGTDLGKNIQTISEKSGAAPDVELLSSHTTKLDQITTDLAALKGHEETTSKIDAISSELGVLKASVEAGTTASAQGFTEILAAVGDHATVLNEIKEKEPHPEILAALQQSNDSHVLHTAALSEIKERSLGPVPAPVVSDGGNVDHSSALDKIQTDLTVLTENVNAGFLANGDFGAKVDKVLTAIEEQKLADSSVEILAAVKQSNEFHAAHTTALEGLKSGGADLGPELGAQITGIVSKLDDHSATLEEIKAFGGTHTAALEGIKSVPSESAAVDSNELAAQIAAVIAKLETHTSVLEEIKAVGGTHTAALEGIKPVPSESNAVDSNELAAQITAVIAKLETHTTALEEIKAVGSTPVESKSLDTDDLATQISTIATKLDTHAATLDEIKGLGSTHATALEGHGVALESIKAVPADNAFAGTEDLANQVTALAAKLDSHTVALDEIKGISGSHATALEGIKSVGPEPITTQDTGDLSAQITTIVSKLDLHTSVLDEIKGISGSHATALEGVKSAGPEPIPTQDTGDLSAQITTIVSKLDEHTSVLNELKGFSGSHVTALENHGIALDSIKALSANVPGDSIDSEIASQITAVVDILGKHSAALDEIKAHTTTLPSHASALEEIKTSTSAHTTALENHGAAIESVRSLSASSSAESSNTASESQISNIIATLESHGSVLDEIKTSTGTHSTALESHKTVLDEIKTSTGTHSTALESHGSTLESLKDLIASSPAESDAPALEAKFGAIISTLESHSAALDDIKATGGSHTSVLDEIKTFGTAHATALESHGTSIEDIKSRSLERPPAAVESAPLDTHMTNLITTLESHTSALDEIRASTGSHSLVLGELKIASTIHADALEDIKSPVIPPVAASDPSNLAALEIQIGSIISTLETHSAAWNEIKARESTSLAVVPTESEKDSETSDEPLTSIIETLKVHTHLLNEIKEDVSAEILTALHDMGQIQANQSNLLTEIREADLADEILTLLHASSESQISHASALDKIHAAVVVSNDSHIEHASSLNEIKSRSIEAATPSGEAPDIGDLKEKISDIAGKLEEYSVTLSAIKEATDISNRSHAAHASLLGEIHSKSANGPTDNGNLHDLESQIGGIVSKLDDHTAVLSSIKDVTSESNDSHMAHAAAIAFIKDKTASILDSHASQTVVLNEIKDTALASKDLHSSNATSLLELKDATSSFHDKHSATMSEIRDATLASKDAHSSHTAAFSELKSLQPSAALEPAIVDLSGLEANITSVLTTLEGQTTTLSSIKEGTTIPSSEILTAIQASHDLLTTHGPLLESIKEGNSNTSILSNISELKAILEESKAETASHGALVKDLHSETKDSHSNLASAIGALALGGAAGAGATTRLSQDDDSNSDVLEEVKAVRTLLETSATNVEDTKNKVSSLASQIEANHAAITANVSTLGDDIRSEINASSTGVVESINGLHGDVKAIDASLLPALSTSLSQHGTELKDLSNQIESLEASVKESSTYIAILHNGVHFNDTGVQQLKDHVVPRSTPLATKEQSGMAEGAWFGSARSGSRSPTLSRVVSRSLVEPVPEVVEQVSPPIEVADVGSKYAAEPEHLEEEQVGPREIPDSPEAEGTVEADSIAEPVAISKAVTPEPLSEIIREPTSKSEVGADISLTSKDIEETEATLGSPPIEEVAQPEHLLEKDHADESSKVESAEQAALPHVPTAKKSVVDDLEQSTHHVLESEVNLPDAIFSSPNVTFQADDIAPQPQAIEHDSFQKPQDASMPQSTHEIPEASSPFIESPEIARDLDGHFANSSSVLRPAHQSLIDDQSLDPGHATPRDEARSNPFDDSDNMMSPSSVFSPQSVLSPEDEIDVPVFPVHGRMDSLDEHGLALPDSDSFAPQPTFPVALGTNYSEAQRYAEDSDRVASPSSEYRVPLSSDGRPRTPVFTNEHEATFAPRPSAPGLSDLSPRTPVQAAEPSNFPSPDIDTFAPPPSFPSLPAATLHTPQRFDDSDDVMSPSSEYDDPRVSDIRQRTSLQDQPFDSPAFTPAPSIPVFPEPTQHSSQPRYEDSDDPMTPASQYDAHGLPHMTLESPFQSRPFETSHLPSSPQFDHPSSFQPRRLQHESSFEYQSENYEPALLPRYHGGEAHALDFDDSQYTSYGGFGGSDIRDRSPLRPLEDGDLRARQYERYSPEPVDLQQRSSIEALNSDERSVANSGFPAARARSPVQHEESYDYQSSPPQRYSPESEPSVIHHRQGSPVDTEHFDDHSQRETASPFARQTSLIQPLEDDDIPRRSHQQYSPEPESSFAAHRQYSPKNTPPSIASLPPHLQLNTPAFRSASPVDPYDERDAEAVSPSSEFAVPLTPALPTQTVASTSRDPVLPSTNLHNDDEEEPSHKGKAIASPALMSPELGSPAEFGFNRNEVESEVDSALASPTSPLSPASPAFSEGGTMVEKSGGKKKKGKKEKKEKAGGKKGKKEKVPFEMDGEDAE</sequence>
<dbReference type="EMBL" id="JAZHXI010000020">
    <property type="protein sequence ID" value="KAL2060841.1"/>
    <property type="molecule type" value="Genomic_DNA"/>
</dbReference>
<feature type="region of interest" description="Disordered" evidence="2">
    <location>
        <begin position="2007"/>
        <end position="2115"/>
    </location>
</feature>
<feature type="region of interest" description="Disordered" evidence="2">
    <location>
        <begin position="159"/>
        <end position="181"/>
    </location>
</feature>
<proteinExistence type="predicted"/>
<organism evidence="3 4">
    <name type="scientific">Oculimacula yallundae</name>
    <dbReference type="NCBI Taxonomy" id="86028"/>
    <lineage>
        <taxon>Eukaryota</taxon>
        <taxon>Fungi</taxon>
        <taxon>Dikarya</taxon>
        <taxon>Ascomycota</taxon>
        <taxon>Pezizomycotina</taxon>
        <taxon>Leotiomycetes</taxon>
        <taxon>Helotiales</taxon>
        <taxon>Ploettnerulaceae</taxon>
        <taxon>Oculimacula</taxon>
    </lineage>
</organism>
<evidence type="ECO:0000256" key="1">
    <source>
        <dbReference type="SAM" id="Coils"/>
    </source>
</evidence>